<evidence type="ECO:0000313" key="2">
    <source>
        <dbReference type="Proteomes" id="UP000294739"/>
    </source>
</evidence>
<dbReference type="SUPFAM" id="SSF53850">
    <property type="entry name" value="Periplasmic binding protein-like II"/>
    <property type="match status" value="1"/>
</dbReference>
<dbReference type="PANTHER" id="PTHR43649:SF12">
    <property type="entry name" value="DIACETYLCHITOBIOSE BINDING PROTEIN DASA"/>
    <property type="match status" value="1"/>
</dbReference>
<dbReference type="CDD" id="cd13585">
    <property type="entry name" value="PBP2_TMBP_like"/>
    <property type="match status" value="1"/>
</dbReference>
<reference evidence="1 2" key="1">
    <citation type="submission" date="2019-03" db="EMBL/GenBank/DDBJ databases">
        <title>Draft genome sequences of novel Actinobacteria.</title>
        <authorList>
            <person name="Sahin N."/>
            <person name="Ay H."/>
            <person name="Saygin H."/>
        </authorList>
    </citation>
    <scope>NUCLEOTIDE SEQUENCE [LARGE SCALE GENOMIC DNA]</scope>
    <source>
        <strain evidence="1 2">5K138</strain>
    </source>
</reference>
<protein>
    <submittedName>
        <fullName evidence="1">Sugar ABC transporter substrate-binding protein</fullName>
    </submittedName>
</protein>
<dbReference type="PROSITE" id="PS51257">
    <property type="entry name" value="PROKAR_LIPOPROTEIN"/>
    <property type="match status" value="1"/>
</dbReference>
<proteinExistence type="predicted"/>
<organism evidence="1 2">
    <name type="scientific">Jiangella asiatica</name>
    <dbReference type="NCBI Taxonomy" id="2530372"/>
    <lineage>
        <taxon>Bacteria</taxon>
        <taxon>Bacillati</taxon>
        <taxon>Actinomycetota</taxon>
        <taxon>Actinomycetes</taxon>
        <taxon>Jiangellales</taxon>
        <taxon>Jiangellaceae</taxon>
        <taxon>Jiangella</taxon>
    </lineage>
</organism>
<dbReference type="InterPro" id="IPR006059">
    <property type="entry name" value="SBP"/>
</dbReference>
<dbReference type="AlphaFoldDB" id="A0A4R5DRZ7"/>
<dbReference type="PANTHER" id="PTHR43649">
    <property type="entry name" value="ARABINOSE-BINDING PROTEIN-RELATED"/>
    <property type="match status" value="1"/>
</dbReference>
<dbReference type="Proteomes" id="UP000294739">
    <property type="component" value="Unassembled WGS sequence"/>
</dbReference>
<gene>
    <name evidence="1" type="ORF">E1269_03090</name>
</gene>
<name>A0A4R5DRZ7_9ACTN</name>
<dbReference type="Pfam" id="PF01547">
    <property type="entry name" value="SBP_bac_1"/>
    <property type="match status" value="1"/>
</dbReference>
<keyword evidence="2" id="KW-1185">Reference proteome</keyword>
<dbReference type="Gene3D" id="3.40.190.10">
    <property type="entry name" value="Periplasmic binding protein-like II"/>
    <property type="match status" value="1"/>
</dbReference>
<accession>A0A4R5DRZ7</accession>
<dbReference type="InterPro" id="IPR050490">
    <property type="entry name" value="Bact_solute-bd_prot1"/>
</dbReference>
<dbReference type="EMBL" id="SMKZ01000002">
    <property type="protein sequence ID" value="TDE15104.1"/>
    <property type="molecule type" value="Genomic_DNA"/>
</dbReference>
<sequence length="435" mass="47311">MRWARASVATVVVSAVVALSGCQTGDGDEVTLTFLNPHAGAYEPVAEAFEEANPGVRIELQSVPFEQMVEQTQARLSSGDTTIDIVSVDPPRLANMVEQGFLTDESEFLPKMRANVTEVAISSITVDDRQWAYPLWTSDNFLFFNRTVLEQAGLPAPGPTSADRLTWEQVLEMARTLVESGAVRYGLGMDQVDRYYALQPLLESMGAGPGLEGDENLTPAVDTPQWLAFGEWYGALYADAIGPRGVDPAQMVDLFRSGQSAFLVGGASAIGRIADGDFPGEWGMAPHPYFEGGPIVTPTDSWAIGVSATSEHQDLAREFVQFATLDPRGAELASSVNTLPPVQTEAFDSYVDHIRQLAPQQTVGFGDLFLEDTAEHSRHRPTSVGYVQFESEMNTAFGDIRNGADVERVLADAQSALELQLDRLRELSLDAEENE</sequence>
<dbReference type="InParanoid" id="A0A4R5DRZ7"/>
<dbReference type="OrthoDB" id="8317736at2"/>
<comment type="caution">
    <text evidence="1">The sequence shown here is derived from an EMBL/GenBank/DDBJ whole genome shotgun (WGS) entry which is preliminary data.</text>
</comment>
<evidence type="ECO:0000313" key="1">
    <source>
        <dbReference type="EMBL" id="TDE15104.1"/>
    </source>
</evidence>
<dbReference type="RefSeq" id="WP_131891004.1">
    <property type="nucleotide sequence ID" value="NZ_SMKZ01000002.1"/>
</dbReference>